<proteinExistence type="predicted"/>
<accession>A0ABS9SZ94</accession>
<keyword evidence="2" id="KW-0472">Membrane</keyword>
<dbReference type="RefSeq" id="WP_241060089.1">
    <property type="nucleotide sequence ID" value="NZ_JAKWJU010000002.1"/>
</dbReference>
<evidence type="ECO:0008006" key="5">
    <source>
        <dbReference type="Google" id="ProtNLM"/>
    </source>
</evidence>
<keyword evidence="2" id="KW-1133">Transmembrane helix</keyword>
<evidence type="ECO:0000256" key="1">
    <source>
        <dbReference type="SAM" id="MobiDB-lite"/>
    </source>
</evidence>
<organism evidence="3 4">
    <name type="scientific">Streptomyces marispadix</name>
    <dbReference type="NCBI Taxonomy" id="2922868"/>
    <lineage>
        <taxon>Bacteria</taxon>
        <taxon>Bacillati</taxon>
        <taxon>Actinomycetota</taxon>
        <taxon>Actinomycetes</taxon>
        <taxon>Kitasatosporales</taxon>
        <taxon>Streptomycetaceae</taxon>
        <taxon>Streptomyces</taxon>
    </lineage>
</organism>
<evidence type="ECO:0000313" key="3">
    <source>
        <dbReference type="EMBL" id="MCH6161572.1"/>
    </source>
</evidence>
<reference evidence="3" key="1">
    <citation type="submission" date="2022-03" db="EMBL/GenBank/DDBJ databases">
        <authorList>
            <person name="Santos J.D.N."/>
            <person name="Kallscheuer N."/>
            <person name="Jogler C."/>
            <person name="Lage O.M."/>
        </authorList>
    </citation>
    <scope>NUCLEOTIDE SEQUENCE</scope>
    <source>
        <strain evidence="3">M600PL45_2</strain>
    </source>
</reference>
<comment type="caution">
    <text evidence="3">The sequence shown here is derived from an EMBL/GenBank/DDBJ whole genome shotgun (WGS) entry which is preliminary data.</text>
</comment>
<dbReference type="Proteomes" id="UP001166784">
    <property type="component" value="Unassembled WGS sequence"/>
</dbReference>
<gene>
    <name evidence="3" type="ORF">MMA15_14565</name>
</gene>
<evidence type="ECO:0000313" key="4">
    <source>
        <dbReference type="Proteomes" id="UP001166784"/>
    </source>
</evidence>
<evidence type="ECO:0000256" key="2">
    <source>
        <dbReference type="SAM" id="Phobius"/>
    </source>
</evidence>
<keyword evidence="2" id="KW-0812">Transmembrane</keyword>
<feature type="transmembrane region" description="Helical" evidence="2">
    <location>
        <begin position="34"/>
        <end position="56"/>
    </location>
</feature>
<reference evidence="3" key="2">
    <citation type="journal article" date="2023" name="Int. J. Syst. Evol. Microbiol.">
        <title>Streptomyces marispadix sp. nov., isolated from marine beach sediment of the Northern Coast of Portugal.</title>
        <authorList>
            <person name="dos Santos J.D.N."/>
            <person name="Vitorino I.R."/>
            <person name="Kallscheuer N."/>
            <person name="Srivastava A."/>
            <person name="Krautwurst S."/>
            <person name="Marz M."/>
            <person name="Jogler C."/>
            <person name="Lobo Da Cunha A."/>
            <person name="Catita J."/>
            <person name="Goncalves H."/>
            <person name="Gonzalez I."/>
            <person name="Reyes F."/>
            <person name="Lage O.M."/>
        </authorList>
    </citation>
    <scope>NUCLEOTIDE SEQUENCE</scope>
    <source>
        <strain evidence="3">M600PL45_2</strain>
    </source>
</reference>
<dbReference type="EMBL" id="JAKWJU010000002">
    <property type="protein sequence ID" value="MCH6161572.1"/>
    <property type="molecule type" value="Genomic_DNA"/>
</dbReference>
<feature type="transmembrane region" description="Helical" evidence="2">
    <location>
        <begin position="76"/>
        <end position="104"/>
    </location>
</feature>
<sequence>MSSAHQPKWGHGVRADSAATAAPTEPPKRKKRRVFLWTFLVVQLIFLIWLIVGLVSTAGAPDCTGLTQEDCEAATGLGATIGAGVIVAFWVAVDFILGISYLIYRAVKKD</sequence>
<protein>
    <recommendedName>
        <fullName evidence="5">Integral membrane protein</fullName>
    </recommendedName>
</protein>
<name>A0ABS9SZ94_9ACTN</name>
<feature type="region of interest" description="Disordered" evidence="1">
    <location>
        <begin position="1"/>
        <end position="29"/>
    </location>
</feature>
<keyword evidence="4" id="KW-1185">Reference proteome</keyword>